<evidence type="ECO:0000313" key="3">
    <source>
        <dbReference type="EMBL" id="KZS05217.1"/>
    </source>
</evidence>
<dbReference type="InterPro" id="IPR052579">
    <property type="entry name" value="Zinc_finger_SWIM"/>
</dbReference>
<gene>
    <name evidence="3" type="ORF">APZ42_031656</name>
</gene>
<feature type="domain" description="SWIM-type" evidence="2">
    <location>
        <begin position="135"/>
        <end position="167"/>
    </location>
</feature>
<evidence type="ECO:0000256" key="1">
    <source>
        <dbReference type="PROSITE-ProRule" id="PRU00325"/>
    </source>
</evidence>
<dbReference type="PANTHER" id="PTHR31569">
    <property type="entry name" value="SWIM-TYPE DOMAIN-CONTAINING PROTEIN"/>
    <property type="match status" value="1"/>
</dbReference>
<name>A0A164MNM1_9CRUS</name>
<reference evidence="3 4" key="1">
    <citation type="submission" date="2016-03" db="EMBL/GenBank/DDBJ databases">
        <title>EvidentialGene: Evidence-directed Construction of Genes on Genomes.</title>
        <authorList>
            <person name="Gilbert D.G."/>
            <person name="Choi J.-H."/>
            <person name="Mockaitis K."/>
            <person name="Colbourne J."/>
            <person name="Pfrender M."/>
        </authorList>
    </citation>
    <scope>NUCLEOTIDE SEQUENCE [LARGE SCALE GENOMIC DNA]</scope>
    <source>
        <strain evidence="3 4">Xinb3</strain>
        <tissue evidence="3">Complete organism</tissue>
    </source>
</reference>
<dbReference type="Proteomes" id="UP000076858">
    <property type="component" value="Unassembled WGS sequence"/>
</dbReference>
<evidence type="ECO:0000259" key="2">
    <source>
        <dbReference type="PROSITE" id="PS50966"/>
    </source>
</evidence>
<keyword evidence="4" id="KW-1185">Reference proteome</keyword>
<dbReference type="PANTHER" id="PTHR31569:SF4">
    <property type="entry name" value="SWIM-TYPE DOMAIN-CONTAINING PROTEIN"/>
    <property type="match status" value="1"/>
</dbReference>
<sequence>MFFCMHNNQINIIRSIFEPVECTEILSSVRLQSRRANIIELTRCFTFTRVSIVYRMVTKSCVVHSLRDKWIGEIRNHQGFKQERNPTFQHFQPQISPYAWGLVAEKIDVVTKKKSSYSYIKKDQVYDIKSRNYNFQTATDLTHCNCEFFSSYGLLCHHIILFLIKENKEIPNNCFSQHWLAGCLEDGMTVPKSIAARTANKKKKERLCDGQRAVQHGPYTLQKDGSNNELSSFNRFQKKIQILLDIHDLIRKNQPIRLSTTDVCQVEVRVVKSGEINTTTSVTHHLKSNEDAKCPGVSPHPWKSLRISRVTEKRGIPKGQYKSLFSGFHSRRRGFATKQVRNGENEKPGKRLGTDDNDKYGVMSNEMEEMMIFAEEGKYVQDLNIPKYGVMSNEMEEMMILAEEEKYVHDINIPVGLSPKFVWSSPKREPVDCQHLASKLHNSMASPSGSKFAVNQHGIPRKVEVTMDGPSTSTSADVLLVDEMDMSITAVVANDSVEFVPSTSRCVRKQWDRSDINKAQDILKKQHPSVGGVVLLNN</sequence>
<dbReference type="InterPro" id="IPR007527">
    <property type="entry name" value="Znf_SWIM"/>
</dbReference>
<keyword evidence="1" id="KW-0479">Metal-binding</keyword>
<proteinExistence type="predicted"/>
<dbReference type="PROSITE" id="PS50966">
    <property type="entry name" value="ZF_SWIM"/>
    <property type="match status" value="1"/>
</dbReference>
<keyword evidence="1" id="KW-0863">Zinc-finger</keyword>
<dbReference type="OrthoDB" id="7694209at2759"/>
<organism evidence="3 4">
    <name type="scientific">Daphnia magna</name>
    <dbReference type="NCBI Taxonomy" id="35525"/>
    <lineage>
        <taxon>Eukaryota</taxon>
        <taxon>Metazoa</taxon>
        <taxon>Ecdysozoa</taxon>
        <taxon>Arthropoda</taxon>
        <taxon>Crustacea</taxon>
        <taxon>Branchiopoda</taxon>
        <taxon>Diplostraca</taxon>
        <taxon>Cladocera</taxon>
        <taxon>Anomopoda</taxon>
        <taxon>Daphniidae</taxon>
        <taxon>Daphnia</taxon>
    </lineage>
</organism>
<dbReference type="AlphaFoldDB" id="A0A164MNM1"/>
<dbReference type="EMBL" id="LRGB01002992">
    <property type="protein sequence ID" value="KZS05217.1"/>
    <property type="molecule type" value="Genomic_DNA"/>
</dbReference>
<comment type="caution">
    <text evidence="3">The sequence shown here is derived from an EMBL/GenBank/DDBJ whole genome shotgun (WGS) entry which is preliminary data.</text>
</comment>
<evidence type="ECO:0000313" key="4">
    <source>
        <dbReference type="Proteomes" id="UP000076858"/>
    </source>
</evidence>
<keyword evidence="1" id="KW-0862">Zinc</keyword>
<dbReference type="GO" id="GO:0008270">
    <property type="term" value="F:zinc ion binding"/>
    <property type="evidence" value="ECO:0007669"/>
    <property type="project" value="UniProtKB-KW"/>
</dbReference>
<protein>
    <recommendedName>
        <fullName evidence="2">SWIM-type domain-containing protein</fullName>
    </recommendedName>
</protein>
<accession>A0A164MNM1</accession>